<accession>A0AAP0S0H6</accession>
<evidence type="ECO:0000313" key="2">
    <source>
        <dbReference type="Proteomes" id="UP001415857"/>
    </source>
</evidence>
<name>A0AAP0S0H6_LIQFO</name>
<dbReference type="AlphaFoldDB" id="A0AAP0S0H6"/>
<proteinExistence type="predicted"/>
<sequence length="134" mass="15586">MLFEQYHWKKALEKKQPYKFKLSWESYLKWQNRGLGKLSETALNVEEATEKISEKKLLNPMKEIKVLKLVLDMSNGESRDCQTIFLCIFVECIIVTEYISTQVFGSPIVCEANKEDPIIGHKVSVTNEVQNAKW</sequence>
<organism evidence="1 2">
    <name type="scientific">Liquidambar formosana</name>
    <name type="common">Formosan gum</name>
    <dbReference type="NCBI Taxonomy" id="63359"/>
    <lineage>
        <taxon>Eukaryota</taxon>
        <taxon>Viridiplantae</taxon>
        <taxon>Streptophyta</taxon>
        <taxon>Embryophyta</taxon>
        <taxon>Tracheophyta</taxon>
        <taxon>Spermatophyta</taxon>
        <taxon>Magnoliopsida</taxon>
        <taxon>eudicotyledons</taxon>
        <taxon>Gunneridae</taxon>
        <taxon>Pentapetalae</taxon>
        <taxon>Saxifragales</taxon>
        <taxon>Altingiaceae</taxon>
        <taxon>Liquidambar</taxon>
    </lineage>
</organism>
<reference evidence="1 2" key="1">
    <citation type="journal article" date="2024" name="Plant J.">
        <title>Genome sequences and population genomics reveal climatic adaptation and genomic divergence between two closely related sweetgum species.</title>
        <authorList>
            <person name="Xu W.Q."/>
            <person name="Ren C.Q."/>
            <person name="Zhang X.Y."/>
            <person name="Comes H.P."/>
            <person name="Liu X.H."/>
            <person name="Li Y.G."/>
            <person name="Kettle C.J."/>
            <person name="Jalonen R."/>
            <person name="Gaisberger H."/>
            <person name="Ma Y.Z."/>
            <person name="Qiu Y.X."/>
        </authorList>
    </citation>
    <scope>NUCLEOTIDE SEQUENCE [LARGE SCALE GENOMIC DNA]</scope>
    <source>
        <strain evidence="1">Hangzhou</strain>
    </source>
</reference>
<evidence type="ECO:0000313" key="1">
    <source>
        <dbReference type="EMBL" id="KAK9288681.1"/>
    </source>
</evidence>
<keyword evidence="2" id="KW-1185">Reference proteome</keyword>
<gene>
    <name evidence="1" type="ORF">L1049_017144</name>
</gene>
<dbReference type="Proteomes" id="UP001415857">
    <property type="component" value="Unassembled WGS sequence"/>
</dbReference>
<comment type="caution">
    <text evidence="1">The sequence shown here is derived from an EMBL/GenBank/DDBJ whole genome shotgun (WGS) entry which is preliminary data.</text>
</comment>
<protein>
    <submittedName>
        <fullName evidence="1">Uncharacterized protein</fullName>
    </submittedName>
</protein>
<dbReference type="EMBL" id="JBBPBK010000003">
    <property type="protein sequence ID" value="KAK9288681.1"/>
    <property type="molecule type" value="Genomic_DNA"/>
</dbReference>